<dbReference type="Gene3D" id="3.40.50.11350">
    <property type="match status" value="1"/>
</dbReference>
<evidence type="ECO:0000313" key="2">
    <source>
        <dbReference type="Proteomes" id="UP000029736"/>
    </source>
</evidence>
<keyword evidence="2" id="KW-1185">Reference proteome</keyword>
<proteinExistence type="predicted"/>
<dbReference type="STRING" id="1524460.IX84_20200"/>
<dbReference type="AlphaFoldDB" id="A0A098S3J0"/>
<sequence length="96" mass="11072">MFEQIIHKEIENNQDVKFFLATDDSQVKAYLIKKFPGAIHTNDFELNRTTRKGIENAVIDLYMLSKTEKIYASHGSSFSETAFHMGETKLEILKTN</sequence>
<evidence type="ECO:0000313" key="1">
    <source>
        <dbReference type="EMBL" id="KGE86616.1"/>
    </source>
</evidence>
<gene>
    <name evidence="1" type="ORF">IX84_20200</name>
</gene>
<organism evidence="1 2">
    <name type="scientific">Phaeodactylibacter xiamenensis</name>
    <dbReference type="NCBI Taxonomy" id="1524460"/>
    <lineage>
        <taxon>Bacteria</taxon>
        <taxon>Pseudomonadati</taxon>
        <taxon>Bacteroidota</taxon>
        <taxon>Saprospiria</taxon>
        <taxon>Saprospirales</taxon>
        <taxon>Haliscomenobacteraceae</taxon>
        <taxon>Phaeodactylibacter</taxon>
    </lineage>
</organism>
<accession>A0A098S3J0</accession>
<dbReference type="OrthoDB" id="1432594at2"/>
<dbReference type="RefSeq" id="WP_044224478.1">
    <property type="nucleotide sequence ID" value="NZ_JBKAGJ010000039.1"/>
</dbReference>
<comment type="caution">
    <text evidence="1">The sequence shown here is derived from an EMBL/GenBank/DDBJ whole genome shotgun (WGS) entry which is preliminary data.</text>
</comment>
<reference evidence="1 2" key="1">
    <citation type="journal article" date="2014" name="Int. J. Syst. Evol. Microbiol.">
        <title>Phaeodactylibacter xiamenensis gen. nov., sp. nov., a member of the family Saprospiraceae isolated from the marine alga Phaeodactylum tricornutum.</title>
        <authorList>
            <person name="Chen Z.Jr."/>
            <person name="Lei X."/>
            <person name="Lai Q."/>
            <person name="Li Y."/>
            <person name="Zhang B."/>
            <person name="Zhang J."/>
            <person name="Zhang H."/>
            <person name="Yang L."/>
            <person name="Zheng W."/>
            <person name="Tian Y."/>
            <person name="Yu Z."/>
            <person name="Xu H.Jr."/>
            <person name="Zheng T."/>
        </authorList>
    </citation>
    <scope>NUCLEOTIDE SEQUENCE [LARGE SCALE GENOMIC DNA]</scope>
    <source>
        <strain evidence="1 2">KD52</strain>
    </source>
</reference>
<protein>
    <submittedName>
        <fullName evidence="1">Uncharacterized protein</fullName>
    </submittedName>
</protein>
<dbReference type="Proteomes" id="UP000029736">
    <property type="component" value="Unassembled WGS sequence"/>
</dbReference>
<name>A0A098S3J0_9BACT</name>
<dbReference type="EMBL" id="JPOS01000076">
    <property type="protein sequence ID" value="KGE86616.1"/>
    <property type="molecule type" value="Genomic_DNA"/>
</dbReference>